<protein>
    <submittedName>
        <fullName evidence="1">DUF2797 domain-containing protein</fullName>
    </submittedName>
</protein>
<evidence type="ECO:0000313" key="1">
    <source>
        <dbReference type="EMBL" id="XDT73064.1"/>
    </source>
</evidence>
<dbReference type="Pfam" id="PF10977">
    <property type="entry name" value="DUF2797"/>
    <property type="match status" value="1"/>
</dbReference>
<dbReference type="InterPro" id="IPR021246">
    <property type="entry name" value="DUF2797"/>
</dbReference>
<accession>A0AB39UXX8</accession>
<dbReference type="RefSeq" id="WP_369602065.1">
    <property type="nucleotide sequence ID" value="NZ_CP154858.1"/>
</dbReference>
<name>A0AB39UXX8_9GAMM</name>
<gene>
    <name evidence="1" type="ORF">AAIA72_03510</name>
</gene>
<sequence length="267" mass="29992">MTGQGTLRKMHILPEEPCRYSLRIGEAEIPLNECLGHTVRLHFTGRIECVACGRPTKKSFAQGHCYQCFRSLAACDRCIMSPELCHFDKGTCREPEWAKNHCMTGHSVYLANSSGLKVGITRSTQIPTRWLDQGATQAIELLRVTQRFHAGLIEDRLRAILNDRTSWQAMLKGTAETLDLQAQRDRVLSWLETEGQDLPAWQKAGTPAAQFVYPVLEWPEKVRSINAEKTPVVEGTLLGMKGQYLILSGGVINIRKYSGYEATWTSV</sequence>
<dbReference type="EMBL" id="CP154858">
    <property type="protein sequence ID" value="XDT73064.1"/>
    <property type="molecule type" value="Genomic_DNA"/>
</dbReference>
<reference evidence="1" key="1">
    <citation type="submission" date="2024-05" db="EMBL/GenBank/DDBJ databases">
        <title>Genome sequencing of novel strain.</title>
        <authorList>
            <person name="Ganbat D."/>
            <person name="Ganbat S."/>
            <person name="Lee S.-J."/>
        </authorList>
    </citation>
    <scope>NUCLEOTIDE SEQUENCE</scope>
    <source>
        <strain evidence="1">SMD15-11</strain>
    </source>
</reference>
<dbReference type="AlphaFoldDB" id="A0AB39UXX8"/>
<dbReference type="KEGG" id="tcd:AAIA72_03510"/>
<organism evidence="1">
    <name type="scientific">Thermohahella caldifontis</name>
    <dbReference type="NCBI Taxonomy" id="3142973"/>
    <lineage>
        <taxon>Bacteria</taxon>
        <taxon>Pseudomonadati</taxon>
        <taxon>Pseudomonadota</taxon>
        <taxon>Gammaproteobacteria</taxon>
        <taxon>Oceanospirillales</taxon>
        <taxon>Hahellaceae</taxon>
        <taxon>Thermohahella</taxon>
    </lineage>
</organism>
<proteinExistence type="predicted"/>